<evidence type="ECO:0000313" key="1">
    <source>
        <dbReference type="Proteomes" id="UP000036681"/>
    </source>
</evidence>
<accession>A0A0M3I0W6</accession>
<reference evidence="2" key="1">
    <citation type="submission" date="2017-02" db="UniProtKB">
        <authorList>
            <consortium name="WormBaseParasite"/>
        </authorList>
    </citation>
    <scope>IDENTIFICATION</scope>
</reference>
<keyword evidence="1" id="KW-1185">Reference proteome</keyword>
<proteinExistence type="predicted"/>
<dbReference type="AlphaFoldDB" id="A0A0M3I0W6"/>
<evidence type="ECO:0000313" key="2">
    <source>
        <dbReference type="WBParaSite" id="ALUE_0000983401-mRNA-1"/>
    </source>
</evidence>
<dbReference type="Proteomes" id="UP000036681">
    <property type="component" value="Unplaced"/>
</dbReference>
<organism evidence="1 2">
    <name type="scientific">Ascaris lumbricoides</name>
    <name type="common">Giant roundworm</name>
    <dbReference type="NCBI Taxonomy" id="6252"/>
    <lineage>
        <taxon>Eukaryota</taxon>
        <taxon>Metazoa</taxon>
        <taxon>Ecdysozoa</taxon>
        <taxon>Nematoda</taxon>
        <taxon>Chromadorea</taxon>
        <taxon>Rhabditida</taxon>
        <taxon>Spirurina</taxon>
        <taxon>Ascaridomorpha</taxon>
        <taxon>Ascaridoidea</taxon>
        <taxon>Ascarididae</taxon>
        <taxon>Ascaris</taxon>
    </lineage>
</organism>
<name>A0A0M3I0W6_ASCLU</name>
<sequence>MELNSFGDVERRKVRQLEVSQLVIFLVTIVAFADVHLRLTSFEERCSQSRSAVFDWSRLRYQRAVTVPPALPHNTSKSDVWVHSLSKIKVSELLAKCLEIHQYCTDAASTERGPPGPVGPPGPPGIGCNGAQKTEMSLPTNLGKSHFELKHIVPLYNPF</sequence>
<dbReference type="WBParaSite" id="ALUE_0000983401-mRNA-1">
    <property type="protein sequence ID" value="ALUE_0000983401-mRNA-1"/>
    <property type="gene ID" value="ALUE_0000983401"/>
</dbReference>
<protein>
    <submittedName>
        <fullName evidence="2">Collagen alpha-5(VI) chain</fullName>
    </submittedName>
</protein>